<evidence type="ECO:0000313" key="5">
    <source>
        <dbReference type="EMBL" id="MBA0547677.1"/>
    </source>
</evidence>
<dbReference type="PROSITE" id="PS50015">
    <property type="entry name" value="SAP_B"/>
    <property type="match status" value="1"/>
</dbReference>
<keyword evidence="1" id="KW-1015">Disulfide bond</keyword>
<dbReference type="EMBL" id="JABEZX010000001">
    <property type="protein sequence ID" value="MBA0547677.1"/>
    <property type="molecule type" value="Genomic_DNA"/>
</dbReference>
<feature type="compositionally biased region" description="Acidic residues" evidence="2">
    <location>
        <begin position="260"/>
        <end position="271"/>
    </location>
</feature>
<name>A0A7J8L5J6_9ROSI</name>
<reference evidence="5 6" key="1">
    <citation type="journal article" date="2019" name="Genome Biol. Evol.">
        <title>Insights into the evolution of the New World diploid cottons (Gossypium, subgenus Houzingenia) based on genome sequencing.</title>
        <authorList>
            <person name="Grover C.E."/>
            <person name="Arick M.A. 2nd"/>
            <person name="Thrash A."/>
            <person name="Conover J.L."/>
            <person name="Sanders W.S."/>
            <person name="Peterson D.G."/>
            <person name="Frelichowski J.E."/>
            <person name="Scheffler J.A."/>
            <person name="Scheffler B.E."/>
            <person name="Wendel J.F."/>
        </authorList>
    </citation>
    <scope>NUCLEOTIDE SEQUENCE [LARGE SCALE GENOMIC DNA]</scope>
    <source>
        <strain evidence="5">157</strain>
        <tissue evidence="5">Leaf</tissue>
    </source>
</reference>
<evidence type="ECO:0000256" key="3">
    <source>
        <dbReference type="SAM" id="SignalP"/>
    </source>
</evidence>
<dbReference type="AlphaFoldDB" id="A0A7J8L5J6"/>
<accession>A0A7J8L5J6</accession>
<evidence type="ECO:0000256" key="2">
    <source>
        <dbReference type="SAM" id="MobiDB-lite"/>
    </source>
</evidence>
<dbReference type="Proteomes" id="UP000593572">
    <property type="component" value="Unassembled WGS sequence"/>
</dbReference>
<gene>
    <name evidence="5" type="ORF">Golob_018824</name>
</gene>
<keyword evidence="6" id="KW-1185">Reference proteome</keyword>
<organism evidence="5 6">
    <name type="scientific">Gossypium lobatum</name>
    <dbReference type="NCBI Taxonomy" id="34289"/>
    <lineage>
        <taxon>Eukaryota</taxon>
        <taxon>Viridiplantae</taxon>
        <taxon>Streptophyta</taxon>
        <taxon>Embryophyta</taxon>
        <taxon>Tracheophyta</taxon>
        <taxon>Spermatophyta</taxon>
        <taxon>Magnoliopsida</taxon>
        <taxon>eudicotyledons</taxon>
        <taxon>Gunneridae</taxon>
        <taxon>Pentapetalae</taxon>
        <taxon>rosids</taxon>
        <taxon>malvids</taxon>
        <taxon>Malvales</taxon>
        <taxon>Malvaceae</taxon>
        <taxon>Malvoideae</taxon>
        <taxon>Gossypium</taxon>
    </lineage>
</organism>
<keyword evidence="3" id="KW-0732">Signal</keyword>
<evidence type="ECO:0000256" key="1">
    <source>
        <dbReference type="ARBA" id="ARBA00023157"/>
    </source>
</evidence>
<feature type="domain" description="Saposin B-type" evidence="4">
    <location>
        <begin position="42"/>
        <end position="170"/>
    </location>
</feature>
<dbReference type="PANTHER" id="PTHR36058">
    <property type="entry name" value="NUCLEOPHOSMIN"/>
    <property type="match status" value="1"/>
</dbReference>
<dbReference type="InterPro" id="IPR008139">
    <property type="entry name" value="SaposinB_dom"/>
</dbReference>
<feature type="chain" id="PRO_5029729619" description="Saposin B-type domain-containing protein" evidence="3">
    <location>
        <begin position="30"/>
        <end position="290"/>
    </location>
</feature>
<dbReference type="PANTHER" id="PTHR36058:SF1">
    <property type="entry name" value="NUCLEOPHOSMIN"/>
    <property type="match status" value="1"/>
</dbReference>
<proteinExistence type="predicted"/>
<sequence length="290" mass="32981">MGKTEQNSLLLVPIFFFLLTISLPVSVYAKKPVAIPRKEDIPYIKCQVCEKIASQLVQQVQSKQTQISPKKISEYQIIEIAENVCNLKKEEADWILKIDIVEQGDKLELVEQDAEGICNTECKTIERTCQEVMGYSDTDVAEYIYTSKPDVESLTNYLCKDLTKACKTKPPPLPKDKKNRIVALVHLSNLGLMNLILLSTASFHLFAFLDRTPGEPFVPKPTKEAEMEKMLRSMEGMPGAPNMQMYSREELMNMKNFGGDADDDEDEDEDQFPSNLVLIEKPRNRFEVSM</sequence>
<feature type="signal peptide" evidence="3">
    <location>
        <begin position="1"/>
        <end position="29"/>
    </location>
</feature>
<feature type="region of interest" description="Disordered" evidence="2">
    <location>
        <begin position="255"/>
        <end position="276"/>
    </location>
</feature>
<evidence type="ECO:0000313" key="6">
    <source>
        <dbReference type="Proteomes" id="UP000593572"/>
    </source>
</evidence>
<protein>
    <recommendedName>
        <fullName evidence="4">Saposin B-type domain-containing protein</fullName>
    </recommendedName>
</protein>
<comment type="caution">
    <text evidence="5">The sequence shown here is derived from an EMBL/GenBank/DDBJ whole genome shotgun (WGS) entry which is preliminary data.</text>
</comment>
<evidence type="ECO:0000259" key="4">
    <source>
        <dbReference type="PROSITE" id="PS50015"/>
    </source>
</evidence>